<dbReference type="RefSeq" id="WP_378199818.1">
    <property type="nucleotide sequence ID" value="NZ_JBHMBK010000024.1"/>
</dbReference>
<accession>A0ABV5UA06</accession>
<gene>
    <name evidence="2" type="primary">pglZ</name>
    <name evidence="2" type="ORF">ACFFTO_28845</name>
</gene>
<keyword evidence="3" id="KW-1185">Reference proteome</keyword>
<dbReference type="Proteomes" id="UP001589535">
    <property type="component" value="Unassembled WGS sequence"/>
</dbReference>
<feature type="domain" description="Alkaline phosphatase-like protein PglZ C-terminal" evidence="1">
    <location>
        <begin position="180"/>
        <end position="280"/>
    </location>
</feature>
<proteinExistence type="predicted"/>
<comment type="caution">
    <text evidence="2">The sequence shown here is derived from an EMBL/GenBank/DDBJ whole genome shotgun (WGS) entry which is preliminary data.</text>
</comment>
<dbReference type="NCBIfam" id="NF033446">
    <property type="entry name" value="BREX_PglZ_2"/>
    <property type="match status" value="1"/>
</dbReference>
<organism evidence="2 3">
    <name type="scientific">Amycolatopsis plumensis</name>
    <dbReference type="NCBI Taxonomy" id="236508"/>
    <lineage>
        <taxon>Bacteria</taxon>
        <taxon>Bacillati</taxon>
        <taxon>Actinomycetota</taxon>
        <taxon>Actinomycetes</taxon>
        <taxon>Pseudonocardiales</taxon>
        <taxon>Pseudonocardiaceae</taxon>
        <taxon>Amycolatopsis</taxon>
    </lineage>
</organism>
<protein>
    <submittedName>
        <fullName evidence="2">BREX-2 system phosphatase PglZ</fullName>
    </submittedName>
</protein>
<dbReference type="InterPro" id="IPR058882">
    <property type="entry name" value="PglZ_C"/>
</dbReference>
<dbReference type="EMBL" id="JBHMBK010000024">
    <property type="protein sequence ID" value="MFB9688204.1"/>
    <property type="molecule type" value="Genomic_DNA"/>
</dbReference>
<name>A0ABV5UA06_9PSEU</name>
<dbReference type="InterPro" id="IPR047992">
    <property type="entry name" value="BREX_PglZ"/>
</dbReference>
<reference evidence="2 3" key="1">
    <citation type="submission" date="2024-09" db="EMBL/GenBank/DDBJ databases">
        <authorList>
            <person name="Sun Q."/>
            <person name="Mori K."/>
        </authorList>
    </citation>
    <scope>NUCLEOTIDE SEQUENCE [LARGE SCALE GENOMIC DNA]</scope>
    <source>
        <strain evidence="2 3">JCM 13852</strain>
    </source>
</reference>
<dbReference type="Pfam" id="PF25863">
    <property type="entry name" value="PglZ_C"/>
    <property type="match status" value="1"/>
</dbReference>
<evidence type="ECO:0000259" key="1">
    <source>
        <dbReference type="Pfam" id="PF25863"/>
    </source>
</evidence>
<evidence type="ECO:0000313" key="3">
    <source>
        <dbReference type="Proteomes" id="UP001589535"/>
    </source>
</evidence>
<sequence>MTPWITAKRAIGRGWSVDAVTFLPELLDAARGYGRPVVLVSDHGHVLARPGHGKTAAAGVESARWRTGKPDVGEIAVTGPRVMLGNGDLVLPWREDIHYTASKAGYHGGASLAEMTVPVLVLLPALDHLPAGWHVLPREEVEPAWWNARPVPAEPAPKPGRARKAKPVEEAVPLFTVESPAVSLGGQVVATETYAAQRGFVPKAPDGQVVADVIDALVKADGVLTVGAVAAVAGRAARRPEFFATTLQRLLNVDGYPVLSLVDGGRRVKLELEVMRVQFGVREP</sequence>
<evidence type="ECO:0000313" key="2">
    <source>
        <dbReference type="EMBL" id="MFB9688204.1"/>
    </source>
</evidence>